<name>A0A510IDR8_9VIBR</name>
<dbReference type="SMART" id="SM00342">
    <property type="entry name" value="HTH_ARAC"/>
    <property type="match status" value="1"/>
</dbReference>
<keyword evidence="2" id="KW-0238">DNA-binding</keyword>
<dbReference type="PROSITE" id="PS01124">
    <property type="entry name" value="HTH_ARAC_FAMILY_2"/>
    <property type="match status" value="1"/>
</dbReference>
<proteinExistence type="predicted"/>
<evidence type="ECO:0000256" key="4">
    <source>
        <dbReference type="SAM" id="MobiDB-lite"/>
    </source>
</evidence>
<dbReference type="InterPro" id="IPR018060">
    <property type="entry name" value="HTH_AraC"/>
</dbReference>
<dbReference type="InterPro" id="IPR009594">
    <property type="entry name" value="Tscrpt_reg_HTH_AraC_N"/>
</dbReference>
<dbReference type="GO" id="GO:0003700">
    <property type="term" value="F:DNA-binding transcription factor activity"/>
    <property type="evidence" value="ECO:0007669"/>
    <property type="project" value="InterPro"/>
</dbReference>
<dbReference type="InterPro" id="IPR018062">
    <property type="entry name" value="HTH_AraC-typ_CS"/>
</dbReference>
<feature type="domain" description="HTH araC/xylS-type" evidence="5">
    <location>
        <begin position="196"/>
        <end position="294"/>
    </location>
</feature>
<dbReference type="PANTHER" id="PTHR43436">
    <property type="entry name" value="ARAC-FAMILY TRANSCRIPTIONAL REGULATOR"/>
    <property type="match status" value="1"/>
</dbReference>
<dbReference type="PANTHER" id="PTHR43436:SF2">
    <property type="entry name" value="ARAC_XYLS FAMILY TRANSCRIPTIONAL REGULATOR"/>
    <property type="match status" value="1"/>
</dbReference>
<feature type="region of interest" description="Disordered" evidence="4">
    <location>
        <begin position="279"/>
        <end position="299"/>
    </location>
</feature>
<keyword evidence="3" id="KW-0804">Transcription</keyword>
<evidence type="ECO:0000256" key="1">
    <source>
        <dbReference type="ARBA" id="ARBA00023015"/>
    </source>
</evidence>
<dbReference type="Pfam" id="PF12833">
    <property type="entry name" value="HTH_18"/>
    <property type="match status" value="1"/>
</dbReference>
<accession>A0A510IDR8</accession>
<gene>
    <name evidence="6" type="ORF">VroAM7_31990</name>
</gene>
<evidence type="ECO:0000313" key="6">
    <source>
        <dbReference type="EMBL" id="BBL90546.1"/>
    </source>
</evidence>
<dbReference type="PROSITE" id="PS00041">
    <property type="entry name" value="HTH_ARAC_FAMILY_1"/>
    <property type="match status" value="1"/>
</dbReference>
<sequence>MKTLAETMQQYATKFGLDELEGIKETAIDGVWFYRSSKGNNRQPFVYQSGVIVLGQGYKNIHIGQTPVRYGPDDYLVVGVPMPLECEAIAVDNEPLLGISIDISPAMLQKLVKKLESQRFSNVCEDSTRCGLKSVRMNEQMLDACKRLMTALCDELEVAMLGDMLLEEIVYRTLVSESGHVLFDLAYQEGSYARVAKALNRVHQEYHEQLNVQTLAEEANMSISAFHQAFRAVTLESPLQYIKKVRLNKARELIQLEGKRVNDAARLVGYSSPSQFSREYKRHFNETPRMTKLPTESAG</sequence>
<organism evidence="6 7">
    <name type="scientific">Vibrio rotiferianus</name>
    <dbReference type="NCBI Taxonomy" id="190895"/>
    <lineage>
        <taxon>Bacteria</taxon>
        <taxon>Pseudomonadati</taxon>
        <taxon>Pseudomonadota</taxon>
        <taxon>Gammaproteobacteria</taxon>
        <taxon>Vibrionales</taxon>
        <taxon>Vibrionaceae</taxon>
        <taxon>Vibrio</taxon>
    </lineage>
</organism>
<dbReference type="Proteomes" id="UP000315115">
    <property type="component" value="Chromosome 2"/>
</dbReference>
<evidence type="ECO:0000259" key="5">
    <source>
        <dbReference type="PROSITE" id="PS01124"/>
    </source>
</evidence>
<evidence type="ECO:0000256" key="3">
    <source>
        <dbReference type="ARBA" id="ARBA00023163"/>
    </source>
</evidence>
<reference evidence="7" key="1">
    <citation type="submission" date="2019-07" db="EMBL/GenBank/DDBJ databases">
        <title>Complete Genome Sequences of Vibrion rotiferianus strain AM7.</title>
        <authorList>
            <person name="Miyazaki K."/>
            <person name="Wiseschart A."/>
            <person name="Pootanakit K."/>
            <person name="Ishimori K."/>
            <person name="Kitahara K."/>
        </authorList>
    </citation>
    <scope>NUCLEOTIDE SEQUENCE [LARGE SCALE GENOMIC DNA]</scope>
    <source>
        <strain evidence="7">AM7</strain>
    </source>
</reference>
<dbReference type="GO" id="GO:0043565">
    <property type="term" value="F:sequence-specific DNA binding"/>
    <property type="evidence" value="ECO:0007669"/>
    <property type="project" value="InterPro"/>
</dbReference>
<evidence type="ECO:0000256" key="2">
    <source>
        <dbReference type="ARBA" id="ARBA00023125"/>
    </source>
</evidence>
<keyword evidence="1" id="KW-0805">Transcription regulation</keyword>
<dbReference type="SUPFAM" id="SSF46689">
    <property type="entry name" value="Homeodomain-like"/>
    <property type="match status" value="2"/>
</dbReference>
<dbReference type="InterPro" id="IPR009057">
    <property type="entry name" value="Homeodomain-like_sf"/>
</dbReference>
<evidence type="ECO:0000313" key="7">
    <source>
        <dbReference type="Proteomes" id="UP000315115"/>
    </source>
</evidence>
<dbReference type="EMBL" id="AP019799">
    <property type="protein sequence ID" value="BBL90546.1"/>
    <property type="molecule type" value="Genomic_DNA"/>
</dbReference>
<dbReference type="Gene3D" id="1.10.10.60">
    <property type="entry name" value="Homeodomain-like"/>
    <property type="match status" value="2"/>
</dbReference>
<protein>
    <submittedName>
        <fullName evidence="6">AraC family transcriptional regulator</fullName>
    </submittedName>
</protein>
<dbReference type="RefSeq" id="WP_045385183.1">
    <property type="nucleotide sequence ID" value="NZ_AP019799.1"/>
</dbReference>
<dbReference type="AlphaFoldDB" id="A0A510IDR8"/>
<dbReference type="Pfam" id="PF06719">
    <property type="entry name" value="AraC_N"/>
    <property type="match status" value="1"/>
</dbReference>